<sequence>MAVPVVDLPELPGVDARENPTVAVVGLGYVGSCLAAALADRGLDVVGVDTDPVLVGELRSGHCRFQEHELEEVLSRVTTAGRLRVTGEHPAVSAADVVVVAVGTPIRDDGSMADGQLRAACLALGEHLRPGQLVLLKSTLAAGTTRELVVPLLERGGLTAGRDFMLACTPERLAEGTALEELRTLPIVVGGIDARSTRAAAEFWRRALGVRVIEHESPEAAEITKLASNWWIDLNIALANELAMFCSLYDVDVLDVIEAANSLPKGSGNVNILLPSAGVGGSCLTKDPWMVWRSARSRGVELRTPQAGREVNEAMPAHTAQLVVDELVARGKDPARSKVAVLGLAFKNNTGDLRATPARGVIEALAKAGAEVRAHDPLVDPDQAEELLGVRPAESLHEAVRDADCVAILALHRCFEDLDVATLPVADSCLVLDGRAYYPKETIARLRALGHAYRGIGR</sequence>
<dbReference type="EMBL" id="BAAAWD010000028">
    <property type="protein sequence ID" value="GAA3038484.1"/>
    <property type="molecule type" value="Genomic_DNA"/>
</dbReference>
<dbReference type="InterPro" id="IPR014026">
    <property type="entry name" value="UDP-Glc/GDP-Man_DH_dimer"/>
</dbReference>
<dbReference type="PIRSF" id="PIRSF500136">
    <property type="entry name" value="UDP_ManNAc_DH"/>
    <property type="match status" value="1"/>
</dbReference>
<evidence type="ECO:0000313" key="7">
    <source>
        <dbReference type="Proteomes" id="UP001499930"/>
    </source>
</evidence>
<organism evidence="6 7">
    <name type="scientific">Streptosporangium longisporum</name>
    <dbReference type="NCBI Taxonomy" id="46187"/>
    <lineage>
        <taxon>Bacteria</taxon>
        <taxon>Bacillati</taxon>
        <taxon>Actinomycetota</taxon>
        <taxon>Actinomycetes</taxon>
        <taxon>Streptosporangiales</taxon>
        <taxon>Streptosporangiaceae</taxon>
        <taxon>Streptosporangium</taxon>
    </lineage>
</organism>
<dbReference type="Pfam" id="PF00984">
    <property type="entry name" value="UDPG_MGDP_dh"/>
    <property type="match status" value="1"/>
</dbReference>
<dbReference type="PANTHER" id="PTHR43491:SF2">
    <property type="entry name" value="UDP-N-ACETYL-D-MANNOSAMINE DEHYDROGENASE"/>
    <property type="match status" value="1"/>
</dbReference>
<dbReference type="InterPro" id="IPR036220">
    <property type="entry name" value="UDP-Glc/GDP-Man_DH_C_sf"/>
</dbReference>
<keyword evidence="3" id="KW-0520">NAD</keyword>
<evidence type="ECO:0000259" key="5">
    <source>
        <dbReference type="SMART" id="SM00984"/>
    </source>
</evidence>
<dbReference type="NCBIfam" id="TIGR03026">
    <property type="entry name" value="NDP-sugDHase"/>
    <property type="match status" value="1"/>
</dbReference>
<dbReference type="Gene3D" id="3.40.50.720">
    <property type="entry name" value="NAD(P)-binding Rossmann-like Domain"/>
    <property type="match status" value="2"/>
</dbReference>
<name>A0ABP6LGF5_9ACTN</name>
<dbReference type="InterPro" id="IPR014027">
    <property type="entry name" value="UDP-Glc/GDP-Man_DH_C"/>
</dbReference>
<accession>A0ABP6LGF5</accession>
<dbReference type="InterPro" id="IPR028359">
    <property type="entry name" value="UDP_ManNAc/GlcNAc_DH"/>
</dbReference>
<keyword evidence="2" id="KW-0560">Oxidoreductase</keyword>
<comment type="caution">
    <text evidence="6">The sequence shown here is derived from an EMBL/GenBank/DDBJ whole genome shotgun (WGS) entry which is preliminary data.</text>
</comment>
<proteinExistence type="inferred from homology"/>
<dbReference type="SUPFAM" id="SSF52413">
    <property type="entry name" value="UDP-glucose/GDP-mannose dehydrogenase C-terminal domain"/>
    <property type="match status" value="1"/>
</dbReference>
<dbReference type="InterPro" id="IPR001732">
    <property type="entry name" value="UDP-Glc/GDP-Man_DH_N"/>
</dbReference>
<dbReference type="Proteomes" id="UP001499930">
    <property type="component" value="Unassembled WGS sequence"/>
</dbReference>
<dbReference type="PIRSF" id="PIRSF000124">
    <property type="entry name" value="UDPglc_GDPman_dh"/>
    <property type="match status" value="1"/>
</dbReference>
<evidence type="ECO:0000256" key="3">
    <source>
        <dbReference type="ARBA" id="ARBA00023027"/>
    </source>
</evidence>
<evidence type="ECO:0000313" key="6">
    <source>
        <dbReference type="EMBL" id="GAA3038484.1"/>
    </source>
</evidence>
<dbReference type="RefSeq" id="WP_344906533.1">
    <property type="nucleotide sequence ID" value="NZ_BAAAWD010000028.1"/>
</dbReference>
<dbReference type="InterPro" id="IPR036291">
    <property type="entry name" value="NAD(P)-bd_dom_sf"/>
</dbReference>
<evidence type="ECO:0000256" key="2">
    <source>
        <dbReference type="ARBA" id="ARBA00023002"/>
    </source>
</evidence>
<dbReference type="PANTHER" id="PTHR43491">
    <property type="entry name" value="UDP-N-ACETYL-D-MANNOSAMINE DEHYDROGENASE"/>
    <property type="match status" value="1"/>
</dbReference>
<gene>
    <name evidence="6" type="ORF">GCM10017559_78220</name>
</gene>
<keyword evidence="7" id="KW-1185">Reference proteome</keyword>
<feature type="domain" description="UDP-glucose/GDP-mannose dehydrogenase C-terminal" evidence="5">
    <location>
        <begin position="340"/>
        <end position="440"/>
    </location>
</feature>
<evidence type="ECO:0000256" key="4">
    <source>
        <dbReference type="PIRNR" id="PIRNR000124"/>
    </source>
</evidence>
<dbReference type="Pfam" id="PF03720">
    <property type="entry name" value="UDPG_MGDP_dh_C"/>
    <property type="match status" value="1"/>
</dbReference>
<dbReference type="SUPFAM" id="SSF48179">
    <property type="entry name" value="6-phosphogluconate dehydrogenase C-terminal domain-like"/>
    <property type="match status" value="1"/>
</dbReference>
<reference evidence="7" key="1">
    <citation type="journal article" date="2019" name="Int. J. Syst. Evol. Microbiol.">
        <title>The Global Catalogue of Microorganisms (GCM) 10K type strain sequencing project: providing services to taxonomists for standard genome sequencing and annotation.</title>
        <authorList>
            <consortium name="The Broad Institute Genomics Platform"/>
            <consortium name="The Broad Institute Genome Sequencing Center for Infectious Disease"/>
            <person name="Wu L."/>
            <person name="Ma J."/>
        </authorList>
    </citation>
    <scope>NUCLEOTIDE SEQUENCE [LARGE SCALE GENOMIC DNA]</scope>
    <source>
        <strain evidence="7">JCM 3106</strain>
    </source>
</reference>
<evidence type="ECO:0000256" key="1">
    <source>
        <dbReference type="ARBA" id="ARBA00006601"/>
    </source>
</evidence>
<dbReference type="SMART" id="SM00984">
    <property type="entry name" value="UDPG_MGDP_dh_C"/>
    <property type="match status" value="1"/>
</dbReference>
<dbReference type="InterPro" id="IPR017476">
    <property type="entry name" value="UDP-Glc/GDP-Man"/>
</dbReference>
<comment type="similarity">
    <text evidence="1 4">Belongs to the UDP-glucose/GDP-mannose dehydrogenase family.</text>
</comment>
<protein>
    <submittedName>
        <fullName evidence="6">Nucleotide sugar dehydrogenase</fullName>
    </submittedName>
</protein>
<dbReference type="InterPro" id="IPR008927">
    <property type="entry name" value="6-PGluconate_DH-like_C_sf"/>
</dbReference>
<dbReference type="Pfam" id="PF03721">
    <property type="entry name" value="UDPG_MGDP_dh_N"/>
    <property type="match status" value="1"/>
</dbReference>
<dbReference type="SUPFAM" id="SSF51735">
    <property type="entry name" value="NAD(P)-binding Rossmann-fold domains"/>
    <property type="match status" value="1"/>
</dbReference>